<keyword evidence="3" id="KW-1185">Reference proteome</keyword>
<reference evidence="2" key="2">
    <citation type="submission" date="2025-09" db="UniProtKB">
        <authorList>
            <consortium name="Ensembl"/>
        </authorList>
    </citation>
    <scope>IDENTIFICATION</scope>
</reference>
<name>A0A3Q3KDS5_MONAL</name>
<keyword evidence="1" id="KW-0732">Signal</keyword>
<organism evidence="2 3">
    <name type="scientific">Monopterus albus</name>
    <name type="common">Swamp eel</name>
    <dbReference type="NCBI Taxonomy" id="43700"/>
    <lineage>
        <taxon>Eukaryota</taxon>
        <taxon>Metazoa</taxon>
        <taxon>Chordata</taxon>
        <taxon>Craniata</taxon>
        <taxon>Vertebrata</taxon>
        <taxon>Euteleostomi</taxon>
        <taxon>Actinopterygii</taxon>
        <taxon>Neopterygii</taxon>
        <taxon>Teleostei</taxon>
        <taxon>Neoteleostei</taxon>
        <taxon>Acanthomorphata</taxon>
        <taxon>Anabantaria</taxon>
        <taxon>Synbranchiformes</taxon>
        <taxon>Synbranchidae</taxon>
        <taxon>Monopterus</taxon>
    </lineage>
</organism>
<evidence type="ECO:0000313" key="3">
    <source>
        <dbReference type="Proteomes" id="UP000261600"/>
    </source>
</evidence>
<dbReference type="AlphaFoldDB" id="A0A3Q3KDS5"/>
<dbReference type="SUPFAM" id="SSF57302">
    <property type="entry name" value="Snake toxin-like"/>
    <property type="match status" value="1"/>
</dbReference>
<reference evidence="2" key="1">
    <citation type="submission" date="2025-08" db="UniProtKB">
        <authorList>
            <consortium name="Ensembl"/>
        </authorList>
    </citation>
    <scope>IDENTIFICATION</scope>
</reference>
<feature type="chain" id="PRO_5018581411" description="UPAR/Ly6 domain-containing protein" evidence="1">
    <location>
        <begin position="20"/>
        <end position="90"/>
    </location>
</feature>
<accession>A0A3Q3KDS5</accession>
<evidence type="ECO:0000256" key="1">
    <source>
        <dbReference type="SAM" id="SignalP"/>
    </source>
</evidence>
<evidence type="ECO:0000313" key="2">
    <source>
        <dbReference type="Ensembl" id="ENSMALP00000032449.1"/>
    </source>
</evidence>
<dbReference type="Ensembl" id="ENSMALT00000033008.1">
    <property type="protein sequence ID" value="ENSMALP00000032449.1"/>
    <property type="gene ID" value="ENSMALG00000022351.1"/>
</dbReference>
<proteinExistence type="predicted"/>
<dbReference type="Proteomes" id="UP000261600">
    <property type="component" value="Unplaced"/>
</dbReference>
<feature type="signal peptide" evidence="1">
    <location>
        <begin position="1"/>
        <end position="19"/>
    </location>
</feature>
<sequence length="90" mass="9295">MKTVILALLVVLVVSQSEALKCNCGGARRCPGGRIETCSPDSDVCISAIIYAGSSVTSFRGCYPSSGCVLLNQPGISSASCCRTDLCNCL</sequence>
<dbReference type="Gene3D" id="2.10.60.10">
    <property type="entry name" value="CD59"/>
    <property type="match status" value="1"/>
</dbReference>
<protein>
    <recommendedName>
        <fullName evidence="4">UPAR/Ly6 domain-containing protein</fullName>
    </recommendedName>
</protein>
<dbReference type="InterPro" id="IPR045860">
    <property type="entry name" value="Snake_toxin-like_sf"/>
</dbReference>
<evidence type="ECO:0008006" key="4">
    <source>
        <dbReference type="Google" id="ProtNLM"/>
    </source>
</evidence>